<feature type="region of interest" description="Disordered" evidence="1">
    <location>
        <begin position="480"/>
        <end position="537"/>
    </location>
</feature>
<accession>A0A4U0TYR5</accession>
<dbReference type="Proteomes" id="UP000308549">
    <property type="component" value="Unassembled WGS sequence"/>
</dbReference>
<gene>
    <name evidence="2" type="ORF">B0A50_04523</name>
</gene>
<feature type="region of interest" description="Disordered" evidence="1">
    <location>
        <begin position="580"/>
        <end position="614"/>
    </location>
</feature>
<protein>
    <submittedName>
        <fullName evidence="2">Uncharacterized protein</fullName>
    </submittedName>
</protein>
<feature type="region of interest" description="Disordered" evidence="1">
    <location>
        <begin position="1"/>
        <end position="214"/>
    </location>
</feature>
<feature type="region of interest" description="Disordered" evidence="1">
    <location>
        <begin position="233"/>
        <end position="333"/>
    </location>
</feature>
<feature type="compositionally biased region" description="Low complexity" evidence="1">
    <location>
        <begin position="265"/>
        <end position="282"/>
    </location>
</feature>
<keyword evidence="3" id="KW-1185">Reference proteome</keyword>
<feature type="compositionally biased region" description="Basic and acidic residues" evidence="1">
    <location>
        <begin position="8"/>
        <end position="21"/>
    </location>
</feature>
<dbReference type="EMBL" id="NAJL01000024">
    <property type="protein sequence ID" value="TKA27186.1"/>
    <property type="molecule type" value="Genomic_DNA"/>
</dbReference>
<feature type="compositionally biased region" description="Basic residues" evidence="1">
    <location>
        <begin position="31"/>
        <end position="45"/>
    </location>
</feature>
<evidence type="ECO:0000256" key="1">
    <source>
        <dbReference type="SAM" id="MobiDB-lite"/>
    </source>
</evidence>
<proteinExistence type="predicted"/>
<name>A0A4U0TYR5_9PEZI</name>
<feature type="compositionally biased region" description="Basic and acidic residues" evidence="1">
    <location>
        <begin position="115"/>
        <end position="149"/>
    </location>
</feature>
<dbReference type="AlphaFoldDB" id="A0A4U0TYR5"/>
<feature type="compositionally biased region" description="Acidic residues" evidence="1">
    <location>
        <begin position="320"/>
        <end position="330"/>
    </location>
</feature>
<feature type="compositionally biased region" description="Polar residues" evidence="1">
    <location>
        <begin position="283"/>
        <end position="300"/>
    </location>
</feature>
<comment type="caution">
    <text evidence="2">The sequence shown here is derived from an EMBL/GenBank/DDBJ whole genome shotgun (WGS) entry which is preliminary data.</text>
</comment>
<evidence type="ECO:0000313" key="2">
    <source>
        <dbReference type="EMBL" id="TKA27186.1"/>
    </source>
</evidence>
<evidence type="ECO:0000313" key="3">
    <source>
        <dbReference type="Proteomes" id="UP000308549"/>
    </source>
</evidence>
<dbReference type="OrthoDB" id="3946700at2759"/>
<reference evidence="2 3" key="1">
    <citation type="submission" date="2017-03" db="EMBL/GenBank/DDBJ databases">
        <title>Genomes of endolithic fungi from Antarctica.</title>
        <authorList>
            <person name="Coleine C."/>
            <person name="Masonjones S."/>
            <person name="Stajich J.E."/>
        </authorList>
    </citation>
    <scope>NUCLEOTIDE SEQUENCE [LARGE SCALE GENOMIC DNA]</scope>
    <source>
        <strain evidence="2 3">CCFEE 6315</strain>
    </source>
</reference>
<organism evidence="2 3">
    <name type="scientific">Salinomyces thailandicus</name>
    <dbReference type="NCBI Taxonomy" id="706561"/>
    <lineage>
        <taxon>Eukaryota</taxon>
        <taxon>Fungi</taxon>
        <taxon>Dikarya</taxon>
        <taxon>Ascomycota</taxon>
        <taxon>Pezizomycotina</taxon>
        <taxon>Dothideomycetes</taxon>
        <taxon>Dothideomycetidae</taxon>
        <taxon>Mycosphaerellales</taxon>
        <taxon>Teratosphaeriaceae</taxon>
        <taxon>Salinomyces</taxon>
    </lineage>
</organism>
<sequence length="614" mass="68648">MGLPIWRDPTETPAKARDVPKSDPTAAARSSIRRRPSIHGRRGTNRPRLTRDATLPRFERHDTGRSANLSDGREPRRGLVRGVPPVSTLLESADRNEHGAGLPAPSPPPAPDSGTHFRDVPSLERRDRDVMEDIVRAQHRLDMRTEAARARSRQTRGNEPAQTDPLRRLRISPGSAVRSRPSRHREDGPARGSARTTLPTPPLDQYDPEADLFAHEIRRSSHPLTNEWNAHSLADGLGDRNRSPTPADGWEVMRSTINPDPTLPSADSSFTSAAASQSFNSQPGTNVTEPDQNSRPTSSSDGDHGASNEDSESDSASSVDQDDLVCEDEESAQRQMVSAANFAEDMYDLELSSSRGRVRVQEQERIRALNGNRFALSHEHARIDIGFRLIEEALETDEGRERLLQIGAFDGEDDFQSFMRDRVARMRQRQQDTLDLYDSDSLTRRETPQYSDATWQAVSEARAQVHNYFRRYTADALVSPANRTHSPRHARDSSLPPRYFPVVDGPLASHPDVDAFVSRDAPEPHPVSPPTQRSQTEVADALLSGSETEDMGAMRRVVERLARRDDVPESWWMSMGLNLSRTRPQRARSPRPAQQLAVANRVQAGRVERRNSRL</sequence>